<comment type="caution">
    <text evidence="2">The sequence shown here is derived from an EMBL/GenBank/DDBJ whole genome shotgun (WGS) entry which is preliminary data.</text>
</comment>
<dbReference type="Pfam" id="PF00378">
    <property type="entry name" value="ECH_1"/>
    <property type="match status" value="1"/>
</dbReference>
<dbReference type="RefSeq" id="XP_014181412.1">
    <property type="nucleotide sequence ID" value="XM_014325937.1"/>
</dbReference>
<dbReference type="KEGG" id="tasa:A1Q1_00622"/>
<dbReference type="InterPro" id="IPR029045">
    <property type="entry name" value="ClpP/crotonase-like_dom_sf"/>
</dbReference>
<evidence type="ECO:0000256" key="1">
    <source>
        <dbReference type="ARBA" id="ARBA00023239"/>
    </source>
</evidence>
<dbReference type="VEuPathDB" id="FungiDB:A1Q1_00622"/>
<dbReference type="CDD" id="cd06558">
    <property type="entry name" value="crotonase-like"/>
    <property type="match status" value="1"/>
</dbReference>
<dbReference type="HOGENOM" id="CLU_009834_7_6_1"/>
<dbReference type="Gene3D" id="1.10.12.10">
    <property type="entry name" value="Lyase 2-enoyl-coa Hydratase, Chain A, domain 2"/>
    <property type="match status" value="1"/>
</dbReference>
<reference evidence="2 3" key="1">
    <citation type="journal article" date="2012" name="Eukaryot. Cell">
        <title>Draft genome sequence of CBS 2479, the standard type strain of Trichosporon asahii.</title>
        <authorList>
            <person name="Yang R.Y."/>
            <person name="Li H.T."/>
            <person name="Zhu H."/>
            <person name="Zhou G.P."/>
            <person name="Wang M."/>
            <person name="Wang L."/>
        </authorList>
    </citation>
    <scope>NUCLEOTIDE SEQUENCE [LARGE SCALE GENOMIC DNA]</scope>
    <source>
        <strain evidence="3">ATCC 90039 / CBS 2479 / JCM 2466 / KCTC 7840 / NCYC 2677 / UAMH 7654</strain>
    </source>
</reference>
<dbReference type="OrthoDB" id="2139957at2759"/>
<protein>
    <submittedName>
        <fullName evidence="2">Enoyl-CoA hydratase</fullName>
    </submittedName>
</protein>
<dbReference type="Gene3D" id="3.90.226.10">
    <property type="entry name" value="2-enoyl-CoA Hydratase, Chain A, domain 1"/>
    <property type="match status" value="1"/>
</dbReference>
<accession>J4UFK3</accession>
<dbReference type="GO" id="GO:0016829">
    <property type="term" value="F:lyase activity"/>
    <property type="evidence" value="ECO:0007669"/>
    <property type="project" value="UniProtKB-KW"/>
</dbReference>
<dbReference type="PANTHER" id="PTHR11941:SF158">
    <property type="entry name" value="ENOYL-COA HYDRATASE (AFU_ORTHOLOGUE AFUA_2G10650)"/>
    <property type="match status" value="1"/>
</dbReference>
<dbReference type="AlphaFoldDB" id="J4UFK3"/>
<dbReference type="GO" id="GO:0005739">
    <property type="term" value="C:mitochondrion"/>
    <property type="evidence" value="ECO:0007669"/>
    <property type="project" value="TreeGrafter"/>
</dbReference>
<dbReference type="EMBL" id="ALBS01000126">
    <property type="protein sequence ID" value="EJT50155.1"/>
    <property type="molecule type" value="Genomic_DNA"/>
</dbReference>
<dbReference type="GeneID" id="25984136"/>
<gene>
    <name evidence="2" type="ORF">A1Q1_00622</name>
</gene>
<dbReference type="GO" id="GO:0006635">
    <property type="term" value="P:fatty acid beta-oxidation"/>
    <property type="evidence" value="ECO:0007669"/>
    <property type="project" value="TreeGrafter"/>
</dbReference>
<evidence type="ECO:0000313" key="2">
    <source>
        <dbReference type="EMBL" id="EJT50155.1"/>
    </source>
</evidence>
<organism evidence="2 3">
    <name type="scientific">Trichosporon asahii var. asahii (strain ATCC 90039 / CBS 2479 / JCM 2466 / KCTC 7840 / NBRC 103889/ NCYC 2677 / UAMH 7654)</name>
    <name type="common">Yeast</name>
    <dbReference type="NCBI Taxonomy" id="1186058"/>
    <lineage>
        <taxon>Eukaryota</taxon>
        <taxon>Fungi</taxon>
        <taxon>Dikarya</taxon>
        <taxon>Basidiomycota</taxon>
        <taxon>Agaricomycotina</taxon>
        <taxon>Tremellomycetes</taxon>
        <taxon>Trichosporonales</taxon>
        <taxon>Trichosporonaceae</taxon>
        <taxon>Trichosporon</taxon>
    </lineage>
</organism>
<dbReference type="InterPro" id="IPR001753">
    <property type="entry name" value="Enoyl-CoA_hydra/iso"/>
</dbReference>
<dbReference type="PANTHER" id="PTHR11941">
    <property type="entry name" value="ENOYL-COA HYDRATASE-RELATED"/>
    <property type="match status" value="1"/>
</dbReference>
<evidence type="ECO:0000313" key="3">
    <source>
        <dbReference type="Proteomes" id="UP000002748"/>
    </source>
</evidence>
<keyword evidence="1" id="KW-0456">Lyase</keyword>
<dbReference type="InterPro" id="IPR014748">
    <property type="entry name" value="Enoyl-CoA_hydra_C"/>
</dbReference>
<dbReference type="Proteomes" id="UP000002748">
    <property type="component" value="Unassembled WGS sequence"/>
</dbReference>
<name>J4UFK3_TRIAS</name>
<proteinExistence type="predicted"/>
<sequence>MPFQTPPPETPSEAHIVVTFPAEHILHVALNRPRQWNALNKVTNEALDRLWDWYEAEPSMRCAIMGTTTERAFCAGGDLIEIGISPMPKSGTGLAGLARRKIKKPIIAALRGIVVGGAVEMLTNFDVVVAGESAVLSLPEAKRGVPAGGGGLPRLVYLVGRQKAAEWLMTGRDIPAREAERAGLVNCVVPDGEVESTAFDIARQTVANSPDSVLLHSWGLRLVEEEMGFDRHMDRFTQSAKYKAVTSGENWREGMNAFAEKRAPKWVDSKL</sequence>
<dbReference type="SUPFAM" id="SSF52096">
    <property type="entry name" value="ClpP/crotonase"/>
    <property type="match status" value="1"/>
</dbReference>